<accession>A0A5B7I814</accession>
<dbReference type="EMBL" id="VSRR010047454">
    <property type="protein sequence ID" value="MPC78046.1"/>
    <property type="molecule type" value="Genomic_DNA"/>
</dbReference>
<evidence type="ECO:0000313" key="2">
    <source>
        <dbReference type="EMBL" id="MPC78046.1"/>
    </source>
</evidence>
<dbReference type="AlphaFoldDB" id="A0A5B7I814"/>
<evidence type="ECO:0000256" key="1">
    <source>
        <dbReference type="SAM" id="MobiDB-lite"/>
    </source>
</evidence>
<comment type="caution">
    <text evidence="2">The sequence shown here is derived from an EMBL/GenBank/DDBJ whole genome shotgun (WGS) entry which is preliminary data.</text>
</comment>
<proteinExistence type="predicted"/>
<keyword evidence="3" id="KW-1185">Reference proteome</keyword>
<evidence type="ECO:0000313" key="3">
    <source>
        <dbReference type="Proteomes" id="UP000324222"/>
    </source>
</evidence>
<gene>
    <name evidence="2" type="ORF">E2C01_072519</name>
</gene>
<name>A0A5B7I814_PORTR</name>
<sequence length="130" mass="14421">MDVTQRSGRGRRDRQGKEEVMGGEAWVRQAAKAVASCDRRAGRLTPTRVTGRASINQFFLTVQPATRSSPKRWPEQDARYGQFNGSFQEILTIFTIITTTATSITSQHHYSTAQSCNASPTTNVRAAPQF</sequence>
<reference evidence="2 3" key="1">
    <citation type="submission" date="2019-05" db="EMBL/GenBank/DDBJ databases">
        <title>Another draft genome of Portunus trituberculatus and its Hox gene families provides insights of decapod evolution.</title>
        <authorList>
            <person name="Jeong J.-H."/>
            <person name="Song I."/>
            <person name="Kim S."/>
            <person name="Choi T."/>
            <person name="Kim D."/>
            <person name="Ryu S."/>
            <person name="Kim W."/>
        </authorList>
    </citation>
    <scope>NUCLEOTIDE SEQUENCE [LARGE SCALE GENOMIC DNA]</scope>
    <source>
        <tissue evidence="2">Muscle</tissue>
    </source>
</reference>
<feature type="region of interest" description="Disordered" evidence="1">
    <location>
        <begin position="1"/>
        <end position="22"/>
    </location>
</feature>
<protein>
    <submittedName>
        <fullName evidence="2">Uncharacterized protein</fullName>
    </submittedName>
</protein>
<dbReference type="Proteomes" id="UP000324222">
    <property type="component" value="Unassembled WGS sequence"/>
</dbReference>
<organism evidence="2 3">
    <name type="scientific">Portunus trituberculatus</name>
    <name type="common">Swimming crab</name>
    <name type="synonym">Neptunus trituberculatus</name>
    <dbReference type="NCBI Taxonomy" id="210409"/>
    <lineage>
        <taxon>Eukaryota</taxon>
        <taxon>Metazoa</taxon>
        <taxon>Ecdysozoa</taxon>
        <taxon>Arthropoda</taxon>
        <taxon>Crustacea</taxon>
        <taxon>Multicrustacea</taxon>
        <taxon>Malacostraca</taxon>
        <taxon>Eumalacostraca</taxon>
        <taxon>Eucarida</taxon>
        <taxon>Decapoda</taxon>
        <taxon>Pleocyemata</taxon>
        <taxon>Brachyura</taxon>
        <taxon>Eubrachyura</taxon>
        <taxon>Portunoidea</taxon>
        <taxon>Portunidae</taxon>
        <taxon>Portuninae</taxon>
        <taxon>Portunus</taxon>
    </lineage>
</organism>